<feature type="compositionally biased region" description="Basic and acidic residues" evidence="1">
    <location>
        <begin position="262"/>
        <end position="272"/>
    </location>
</feature>
<reference evidence="2" key="1">
    <citation type="submission" date="2023-03" db="EMBL/GenBank/DDBJ databases">
        <title>Massive genome expansion in bonnet fungi (Mycena s.s.) driven by repeated elements and novel gene families across ecological guilds.</title>
        <authorList>
            <consortium name="Lawrence Berkeley National Laboratory"/>
            <person name="Harder C.B."/>
            <person name="Miyauchi S."/>
            <person name="Viragh M."/>
            <person name="Kuo A."/>
            <person name="Thoen E."/>
            <person name="Andreopoulos B."/>
            <person name="Lu D."/>
            <person name="Skrede I."/>
            <person name="Drula E."/>
            <person name="Henrissat B."/>
            <person name="Morin E."/>
            <person name="Kohler A."/>
            <person name="Barry K."/>
            <person name="LaButti K."/>
            <person name="Morin E."/>
            <person name="Salamov A."/>
            <person name="Lipzen A."/>
            <person name="Mereny Z."/>
            <person name="Hegedus B."/>
            <person name="Baldrian P."/>
            <person name="Stursova M."/>
            <person name="Weitz H."/>
            <person name="Taylor A."/>
            <person name="Grigoriev I.V."/>
            <person name="Nagy L.G."/>
            <person name="Martin F."/>
            <person name="Kauserud H."/>
        </authorList>
    </citation>
    <scope>NUCLEOTIDE SEQUENCE</scope>
    <source>
        <strain evidence="2">CBHHK182m</strain>
    </source>
</reference>
<evidence type="ECO:0000313" key="2">
    <source>
        <dbReference type="EMBL" id="KAJ7720721.1"/>
    </source>
</evidence>
<feature type="compositionally biased region" description="Basic and acidic residues" evidence="1">
    <location>
        <begin position="334"/>
        <end position="344"/>
    </location>
</feature>
<keyword evidence="3" id="KW-1185">Reference proteome</keyword>
<dbReference type="AlphaFoldDB" id="A0AAD7HHA2"/>
<sequence>MHTWHCRRIMIQNDSEHSDQADYKRGIGSGSSPTETKKKKKESKIRSKSAFASNIGMARVAKSAKTTRSRKKRYTKNEFIDDEAEESFSIEIPPVKTEFYRMQSREKEEFEMVEHGSENEAAVELDPDETISGGSSAGASEPGAVIDVTDSSGEEDMMAIARDDRMFPKPNGVKSTAASKRASADGASGSGVVKKAKFVAREPVSRELNSLTGPEDDEMKEFMAAWKRHRATKSVGGVLDDSDHEDDPSTSTTDQNPVGKASRREVGVEKKKKEIGRRLRYSPDWDPPAGIMEDGSVETDPKAIKIHQSRQHASRQTERALDRGNAIGSGRRAAAAEDEREAKSVARTKVLADEPMLSKSQDAADVEPPSTVFLEDLETYKAYFDPSAPCGVADPDLQDPALERGYSDLHPLPAGRRILPAFDPQGMTEAEDDDGIKGGRVKFSSWTRHLRNMLADNSIGALVFKEADPYFINPSRVSPLRLASQTSTGSSPTQRLQVGNRIAVCVSALFCSESVLVEPAKIGPKSERMRKWVSGVFHNQEWERFESVMCLVFGEDLMYSQISPKKAVSFQTMLSPENAGAIKDTDSRFKVEAPSDMFAPIKTKTPKKGTLTKTAIKTKTLLAFNDEVPVYDARKVVVDFQADLGRLDDVLPKFIGEIPFGSFIVVGYTASCYKGARGGSTDKVAQLGCNLVWVVVCGTPVKKR</sequence>
<proteinExistence type="predicted"/>
<comment type="caution">
    <text evidence="2">The sequence shown here is derived from an EMBL/GenBank/DDBJ whole genome shotgun (WGS) entry which is preliminary data.</text>
</comment>
<feature type="compositionally biased region" description="Low complexity" evidence="1">
    <location>
        <begin position="132"/>
        <end position="144"/>
    </location>
</feature>
<evidence type="ECO:0000313" key="3">
    <source>
        <dbReference type="Proteomes" id="UP001215598"/>
    </source>
</evidence>
<dbReference type="Proteomes" id="UP001215598">
    <property type="component" value="Unassembled WGS sequence"/>
</dbReference>
<evidence type="ECO:0000256" key="1">
    <source>
        <dbReference type="SAM" id="MobiDB-lite"/>
    </source>
</evidence>
<name>A0AAD7HHA2_9AGAR</name>
<feature type="compositionally biased region" description="Basic residues" evidence="1">
    <location>
        <begin position="37"/>
        <end position="47"/>
    </location>
</feature>
<feature type="compositionally biased region" description="Basic residues" evidence="1">
    <location>
        <begin position="304"/>
        <end position="313"/>
    </location>
</feature>
<dbReference type="EMBL" id="JARKIB010000237">
    <property type="protein sequence ID" value="KAJ7720721.1"/>
    <property type="molecule type" value="Genomic_DNA"/>
</dbReference>
<feature type="region of interest" description="Disordered" evidence="1">
    <location>
        <begin position="231"/>
        <end position="348"/>
    </location>
</feature>
<organism evidence="2 3">
    <name type="scientific">Mycena metata</name>
    <dbReference type="NCBI Taxonomy" id="1033252"/>
    <lineage>
        <taxon>Eukaryota</taxon>
        <taxon>Fungi</taxon>
        <taxon>Dikarya</taxon>
        <taxon>Basidiomycota</taxon>
        <taxon>Agaricomycotina</taxon>
        <taxon>Agaricomycetes</taxon>
        <taxon>Agaricomycetidae</taxon>
        <taxon>Agaricales</taxon>
        <taxon>Marasmiineae</taxon>
        <taxon>Mycenaceae</taxon>
        <taxon>Mycena</taxon>
    </lineage>
</organism>
<gene>
    <name evidence="2" type="ORF">B0H16DRAFT_1699910</name>
</gene>
<feature type="region of interest" description="Disordered" evidence="1">
    <location>
        <begin position="14"/>
        <end position="51"/>
    </location>
</feature>
<feature type="region of interest" description="Disordered" evidence="1">
    <location>
        <begin position="109"/>
        <end position="192"/>
    </location>
</feature>
<accession>A0AAD7HHA2</accession>
<protein>
    <submittedName>
        <fullName evidence="2">Uncharacterized protein</fullName>
    </submittedName>
</protein>
<feature type="compositionally biased region" description="Basic and acidic residues" evidence="1">
    <location>
        <begin position="109"/>
        <end position="118"/>
    </location>
</feature>
<feature type="compositionally biased region" description="Basic and acidic residues" evidence="1">
    <location>
        <begin position="14"/>
        <end position="25"/>
    </location>
</feature>